<dbReference type="SUPFAM" id="SSF46689">
    <property type="entry name" value="Homeodomain-like"/>
    <property type="match status" value="1"/>
</dbReference>
<dbReference type="Proteomes" id="UP001501671">
    <property type="component" value="Unassembled WGS sequence"/>
</dbReference>
<evidence type="ECO:0000256" key="1">
    <source>
        <dbReference type="ARBA" id="ARBA00023015"/>
    </source>
</evidence>
<feature type="domain" description="HTH araC/xylS-type" evidence="3">
    <location>
        <begin position="165"/>
        <end position="262"/>
    </location>
</feature>
<comment type="caution">
    <text evidence="4">The sequence shown here is derived from an EMBL/GenBank/DDBJ whole genome shotgun (WGS) entry which is preliminary data.</text>
</comment>
<dbReference type="Pfam" id="PF12833">
    <property type="entry name" value="HTH_18"/>
    <property type="match status" value="1"/>
</dbReference>
<dbReference type="InterPro" id="IPR011051">
    <property type="entry name" value="RmlC_Cupin_sf"/>
</dbReference>
<evidence type="ECO:0000256" key="2">
    <source>
        <dbReference type="ARBA" id="ARBA00023163"/>
    </source>
</evidence>
<dbReference type="PANTHER" id="PTHR11019:SF199">
    <property type="entry name" value="HTH-TYPE TRANSCRIPTIONAL REGULATOR NIMR"/>
    <property type="match status" value="1"/>
</dbReference>
<name>A0ABP8HRZ7_9BURK</name>
<dbReference type="Gene3D" id="2.60.120.10">
    <property type="entry name" value="Jelly Rolls"/>
    <property type="match status" value="1"/>
</dbReference>
<evidence type="ECO:0000259" key="3">
    <source>
        <dbReference type="PROSITE" id="PS01124"/>
    </source>
</evidence>
<dbReference type="Gene3D" id="1.10.10.60">
    <property type="entry name" value="Homeodomain-like"/>
    <property type="match status" value="1"/>
</dbReference>
<keyword evidence="5" id="KW-1185">Reference proteome</keyword>
<dbReference type="RefSeq" id="WP_345252325.1">
    <property type="nucleotide sequence ID" value="NZ_BAABFO010000038.1"/>
</dbReference>
<evidence type="ECO:0000313" key="4">
    <source>
        <dbReference type="EMBL" id="GAA4343431.1"/>
    </source>
</evidence>
<organism evidence="4 5">
    <name type="scientific">Pigmentiphaga soli</name>
    <dbReference type="NCBI Taxonomy" id="1007095"/>
    <lineage>
        <taxon>Bacteria</taxon>
        <taxon>Pseudomonadati</taxon>
        <taxon>Pseudomonadota</taxon>
        <taxon>Betaproteobacteria</taxon>
        <taxon>Burkholderiales</taxon>
        <taxon>Alcaligenaceae</taxon>
        <taxon>Pigmentiphaga</taxon>
    </lineage>
</organism>
<evidence type="ECO:0000313" key="5">
    <source>
        <dbReference type="Proteomes" id="UP001501671"/>
    </source>
</evidence>
<proteinExistence type="predicted"/>
<reference evidence="5" key="1">
    <citation type="journal article" date="2019" name="Int. J. Syst. Evol. Microbiol.">
        <title>The Global Catalogue of Microorganisms (GCM) 10K type strain sequencing project: providing services to taxonomists for standard genome sequencing and annotation.</title>
        <authorList>
            <consortium name="The Broad Institute Genomics Platform"/>
            <consortium name="The Broad Institute Genome Sequencing Center for Infectious Disease"/>
            <person name="Wu L."/>
            <person name="Ma J."/>
        </authorList>
    </citation>
    <scope>NUCLEOTIDE SEQUENCE [LARGE SCALE GENOMIC DNA]</scope>
    <source>
        <strain evidence="5">JCM 17666</strain>
    </source>
</reference>
<gene>
    <name evidence="4" type="ORF">GCM10023144_46390</name>
</gene>
<accession>A0ABP8HRZ7</accession>
<dbReference type="EMBL" id="BAABFO010000038">
    <property type="protein sequence ID" value="GAA4343431.1"/>
    <property type="molecule type" value="Genomic_DNA"/>
</dbReference>
<dbReference type="SMART" id="SM00342">
    <property type="entry name" value="HTH_ARAC"/>
    <property type="match status" value="1"/>
</dbReference>
<dbReference type="CDD" id="cd06124">
    <property type="entry name" value="cupin_NimR-like_N"/>
    <property type="match status" value="1"/>
</dbReference>
<keyword evidence="2" id="KW-0804">Transcription</keyword>
<dbReference type="InterPro" id="IPR014710">
    <property type="entry name" value="RmlC-like_jellyroll"/>
</dbReference>
<dbReference type="PROSITE" id="PS01124">
    <property type="entry name" value="HTH_ARAC_FAMILY_2"/>
    <property type="match status" value="1"/>
</dbReference>
<dbReference type="InterPro" id="IPR018060">
    <property type="entry name" value="HTH_AraC"/>
</dbReference>
<dbReference type="SUPFAM" id="SSF51182">
    <property type="entry name" value="RmlC-like cupins"/>
    <property type="match status" value="1"/>
</dbReference>
<dbReference type="PANTHER" id="PTHR11019">
    <property type="entry name" value="HTH-TYPE TRANSCRIPTIONAL REGULATOR NIMR"/>
    <property type="match status" value="1"/>
</dbReference>
<dbReference type="InterPro" id="IPR009057">
    <property type="entry name" value="Homeodomain-like_sf"/>
</dbReference>
<sequence length="266" mass="29201">MPGDAASSAFLSGFDPDTNPRPAVALRLEVAENRSEQPVHRHRKGQLVLALHGGVTCEVPNALWMVPPQCGVWIPGGMPHSNQVTANARICFLFVEPGAADMPSECCTLSLSPLVRELIQYLAAQDQDYAREGPTARLVGVLLDQLATMPVEQLHLPISDHPKVRRIADTLTADPADRTTLAAWAERLAMSERSLARLVLRETGLTFGRWRRQLHLIVALRWLAAGASVQRVANDLGYDSVTAFITMFRKSLGQPPGRYFAALRQP</sequence>
<keyword evidence="1" id="KW-0805">Transcription regulation</keyword>
<protein>
    <submittedName>
        <fullName evidence="4">Helix-turn-helix transcriptional regulator</fullName>
    </submittedName>
</protein>